<proteinExistence type="predicted"/>
<sequence>MRVMVVDPRKGFIPGPYVVRMGGWTLERYLAEAPESQIWEFVCGEVVMHSPAPPSIRMG</sequence>
<dbReference type="AlphaFoldDB" id="A0A212QK60"/>
<organism evidence="1 2">
    <name type="scientific">Thermoflexus hugenholtzii JAD2</name>
    <dbReference type="NCBI Taxonomy" id="877466"/>
    <lineage>
        <taxon>Bacteria</taxon>
        <taxon>Bacillati</taxon>
        <taxon>Chloroflexota</taxon>
        <taxon>Thermoflexia</taxon>
        <taxon>Thermoflexales</taxon>
        <taxon>Thermoflexaceae</taxon>
        <taxon>Thermoflexus</taxon>
    </lineage>
</organism>
<dbReference type="Proteomes" id="UP000197025">
    <property type="component" value="Unassembled WGS sequence"/>
</dbReference>
<dbReference type="RefSeq" id="WP_088570263.1">
    <property type="nucleotide sequence ID" value="NZ_FYEK01000007.1"/>
</dbReference>
<accession>A0A212QK60</accession>
<name>A0A212QK60_9CHLR</name>
<dbReference type="InParanoid" id="A0A212QK60"/>
<evidence type="ECO:0000313" key="1">
    <source>
        <dbReference type="EMBL" id="SNB59620.1"/>
    </source>
</evidence>
<reference evidence="2" key="1">
    <citation type="submission" date="2017-06" db="EMBL/GenBank/DDBJ databases">
        <authorList>
            <person name="Varghese N."/>
            <person name="Submissions S."/>
        </authorList>
    </citation>
    <scope>NUCLEOTIDE SEQUENCE [LARGE SCALE GENOMIC DNA]</scope>
    <source>
        <strain evidence="2">JAD2</strain>
    </source>
</reference>
<dbReference type="EMBL" id="FYEK01000007">
    <property type="protein sequence ID" value="SNB59620.1"/>
    <property type="molecule type" value="Genomic_DNA"/>
</dbReference>
<protein>
    <submittedName>
        <fullName evidence="1">Uncharacterized protein</fullName>
    </submittedName>
</protein>
<keyword evidence="2" id="KW-1185">Reference proteome</keyword>
<evidence type="ECO:0000313" key="2">
    <source>
        <dbReference type="Proteomes" id="UP000197025"/>
    </source>
</evidence>
<gene>
    <name evidence="1" type="ORF">SAMN02746019_00024840</name>
</gene>